<dbReference type="EMBL" id="CAMXCT020003791">
    <property type="protein sequence ID" value="CAL1159648.1"/>
    <property type="molecule type" value="Genomic_DNA"/>
</dbReference>
<dbReference type="AlphaFoldDB" id="A0A9P1DCU5"/>
<dbReference type="PANTHER" id="PTHR15000:SF1">
    <property type="entry name" value="ERYTHROID DIFFERENTIATION-RELATED FACTOR 1"/>
    <property type="match status" value="1"/>
</dbReference>
<dbReference type="InterPro" id="IPR056582">
    <property type="entry name" value="EDRF1_N"/>
</dbReference>
<dbReference type="OrthoDB" id="419432at2759"/>
<dbReference type="GO" id="GO:0045893">
    <property type="term" value="P:positive regulation of DNA-templated transcription"/>
    <property type="evidence" value="ECO:0007669"/>
    <property type="project" value="TreeGrafter"/>
</dbReference>
<dbReference type="PANTHER" id="PTHR15000">
    <property type="entry name" value="ERYTHROID DIFFERENTIATION-RELATED FACTOR 1"/>
    <property type="match status" value="1"/>
</dbReference>
<accession>A0A9P1DCU5</accession>
<reference evidence="4 5" key="2">
    <citation type="submission" date="2024-05" db="EMBL/GenBank/DDBJ databases">
        <authorList>
            <person name="Chen Y."/>
            <person name="Shah S."/>
            <person name="Dougan E. K."/>
            <person name="Thang M."/>
            <person name="Chan C."/>
        </authorList>
    </citation>
    <scope>NUCLEOTIDE SEQUENCE [LARGE SCALE GENOMIC DNA]</scope>
</reference>
<gene>
    <name evidence="3" type="ORF">C1SCF055_LOCUS31925</name>
</gene>
<proteinExistence type="predicted"/>
<dbReference type="Pfam" id="PF23788">
    <property type="entry name" value="EDRF1_N"/>
    <property type="match status" value="1"/>
</dbReference>
<organism evidence="3">
    <name type="scientific">Cladocopium goreaui</name>
    <dbReference type="NCBI Taxonomy" id="2562237"/>
    <lineage>
        <taxon>Eukaryota</taxon>
        <taxon>Sar</taxon>
        <taxon>Alveolata</taxon>
        <taxon>Dinophyceae</taxon>
        <taxon>Suessiales</taxon>
        <taxon>Symbiodiniaceae</taxon>
        <taxon>Cladocopium</taxon>
    </lineage>
</organism>
<feature type="compositionally biased region" description="Basic and acidic residues" evidence="1">
    <location>
        <begin position="189"/>
        <end position="205"/>
    </location>
</feature>
<protein>
    <submittedName>
        <fullName evidence="4">Erythroid differentiation-related factor 1</fullName>
    </submittedName>
</protein>
<name>A0A9P1DCU5_9DINO</name>
<dbReference type="Proteomes" id="UP001152797">
    <property type="component" value="Unassembled WGS sequence"/>
</dbReference>
<sequence>MASLEPLATFDVRSAVALQAPNFSLLDGAEETVSREDCTAAQARELSITPSEPESQADADFLGRLHHFKNMFRMSATEDPVSVLIHKVGPLLIFDDGPRVRDRVDRTDGNQIPGFDHEQSQLMLAELDPSLEMALGTSSRPAGYSRPGLLAPELNSLNSRLCVKNTFLDVDEDDENESLGRAQSAPGRVDCDTPRSMFSDDPRRLLPGDPTLVRQQLQQHADRAANAWSLIPYEPGDHFSCELAARHWELLQCTSGKGNPGNAVVEAVRSVFDIPPQPSRFGRAVEWRCGPYKILLGCDLVVMHSADRCDHSDFASFKMLPPNGTGLPSRNERLDMYLENMMCDISKAVWGSPGAGDSGPSWRVFNTADLPVSPGEGEDFDAKQLHQHSQQLLHFLRQKCNREGGTYWLFREANSSAVELYDLSSSMEADNWDSSAFRTTPSLAPPIASLCAHLAQSMPQNEEKRQLLQKAVHLLEPLKEEHFGLYSMSALELACSYMRTPLAAISDKADSTRQQRPDAPASARLSVALRYLESVLRLLGGLDESSLRAGLLLQAQVAYAECIIKLIREAAVPTYSAWLADIQSAQEAQDSRKGRAQRQLDEMKQLSAAFLLWRLFWLCRAQRAMSFLPNEKREVECWTIDRDLCEMMGDTLYGLSRYPADDVDALLAGQMATAEGICTLVEEGLRTWALQGQTETGPGKSKLSSDAQPHGQLVGAIFLSKMNPLQRQLGDRALKEDPLVRDDLRRALWSEGHAMQQCLSLYHRAVARLRRDCKDPTTLKVARKLAHLYNEEARAALLERTGGEKAEELLQQAQHWMVLSGDRSNAGRVLLNLSELHARRAENATDNGPFTEAQYHDFLRCAECCEEAASLSNGALGRREGAFAHLRLAVHLSVRVPTQMTLGSRRQPLAELADRHLGKALRLFDELKDEREVAVCHFYMADLALQEQSIPGAPPLSKARLTSAQRHAKRSAEYWERNGALEYAKDFISSHMRVARLLCQRSSAQEAVLHLASIERKLLDLAKSPKADLSKIDEGVLKDSEMVGQVPSLRREMASICQAGIRQGEDGADAGRCRCIKGERCEKMERFQEPETLFF</sequence>
<feature type="domain" description="EDRF1 N-terminal" evidence="2">
    <location>
        <begin position="334"/>
        <end position="433"/>
    </location>
</feature>
<evidence type="ECO:0000259" key="2">
    <source>
        <dbReference type="Pfam" id="PF23788"/>
    </source>
</evidence>
<comment type="caution">
    <text evidence="3">The sequence shown here is derived from an EMBL/GenBank/DDBJ whole genome shotgun (WGS) entry which is preliminary data.</text>
</comment>
<evidence type="ECO:0000313" key="4">
    <source>
        <dbReference type="EMBL" id="CAL4793585.1"/>
    </source>
</evidence>
<keyword evidence="5" id="KW-1185">Reference proteome</keyword>
<evidence type="ECO:0000313" key="5">
    <source>
        <dbReference type="Proteomes" id="UP001152797"/>
    </source>
</evidence>
<evidence type="ECO:0000256" key="1">
    <source>
        <dbReference type="SAM" id="MobiDB-lite"/>
    </source>
</evidence>
<reference evidence="3" key="1">
    <citation type="submission" date="2022-10" db="EMBL/GenBank/DDBJ databases">
        <authorList>
            <person name="Chen Y."/>
            <person name="Dougan E. K."/>
            <person name="Chan C."/>
            <person name="Rhodes N."/>
            <person name="Thang M."/>
        </authorList>
    </citation>
    <scope>NUCLEOTIDE SEQUENCE</scope>
</reference>
<feature type="region of interest" description="Disordered" evidence="1">
    <location>
        <begin position="174"/>
        <end position="205"/>
    </location>
</feature>
<dbReference type="EMBL" id="CAMXCT010003791">
    <property type="protein sequence ID" value="CAI4006273.1"/>
    <property type="molecule type" value="Genomic_DNA"/>
</dbReference>
<evidence type="ECO:0000313" key="3">
    <source>
        <dbReference type="EMBL" id="CAI4006273.1"/>
    </source>
</evidence>
<dbReference type="EMBL" id="CAMXCT030003791">
    <property type="protein sequence ID" value="CAL4793585.1"/>
    <property type="molecule type" value="Genomic_DNA"/>
</dbReference>